<dbReference type="GO" id="GO:0004842">
    <property type="term" value="F:ubiquitin-protein transferase activity"/>
    <property type="evidence" value="ECO:0000318"/>
    <property type="project" value="GO_Central"/>
</dbReference>
<protein>
    <submittedName>
        <fullName evidence="1 2">Uncharacterized protein</fullName>
    </submittedName>
</protein>
<evidence type="ECO:0000313" key="2">
    <source>
        <dbReference type="EnsemblPlants" id="Pp3c19_14450V3.1"/>
    </source>
</evidence>
<dbReference type="EMBL" id="ABEU02000019">
    <property type="protein sequence ID" value="PNR34306.1"/>
    <property type="molecule type" value="Genomic_DNA"/>
</dbReference>
<accession>A0A2K1IYF1</accession>
<proteinExistence type="predicted"/>
<dbReference type="Gramene" id="Pp3c19_14450V3.1">
    <property type="protein sequence ID" value="Pp3c19_14450V3.1"/>
    <property type="gene ID" value="Pp3c19_14450"/>
</dbReference>
<gene>
    <name evidence="1" type="ORF">PHYPA_024123</name>
</gene>
<evidence type="ECO:0000313" key="3">
    <source>
        <dbReference type="Proteomes" id="UP000006727"/>
    </source>
</evidence>
<dbReference type="InParanoid" id="A0A2K1IYF1"/>
<sequence>MDDEKGEPSGSDPCEDDSEENIFEIILDAKQRDLLSAENLGHLLGLKQFNVGIAEFVTNLTKNRSVQTCPVFQLESAWGSISSPCKFPATPEDVSKNLWLRQWSPLNFKDDTQKAYYRYQPCLLETGTKLYYVVCLEPGISDYKYIGTHSWIALPPLNFLPPGCDRVIAGSAGEQPGAMPITLWGRPAVPNDKFWKDGKARKQSGGQSIVCVANPLTREFVLLPPIPKRRVHGKIAKFVFSDLSRKKYHLVIAGWDTMRKKGKIADIMCVVVYSSEKQCFVHANSIEKARPIPYHECGRSGMAVVNFGVYFGGVKILERINDEDIDIPAIYYFNISDSKRQCMCFDFKLDYMAGREVQPPKVLQAGPTQVFAVTRYATIPTIIWIVEVELHPDGMPTGKYKKVPGGVMPSLLYLRLFPSEDEALLPYECTGVDGKITFKVNNEQNVLVTYDSIRCMWGIFEHPKYEDQRNFQLFDGCYEPDFTARP</sequence>
<dbReference type="AlphaFoldDB" id="A0A2K1IYF1"/>
<dbReference type="Proteomes" id="UP000006727">
    <property type="component" value="Chromosome 19"/>
</dbReference>
<dbReference type="GO" id="GO:0031146">
    <property type="term" value="P:SCF-dependent proteasomal ubiquitin-dependent protein catabolic process"/>
    <property type="evidence" value="ECO:0000318"/>
    <property type="project" value="GO_Central"/>
</dbReference>
<dbReference type="EnsemblPlants" id="Pp3c19_14450V3.1">
    <property type="protein sequence ID" value="Pp3c19_14450V3.1"/>
    <property type="gene ID" value="Pp3c19_14450"/>
</dbReference>
<evidence type="ECO:0000313" key="1">
    <source>
        <dbReference type="EMBL" id="PNR34306.1"/>
    </source>
</evidence>
<reference evidence="1 3" key="2">
    <citation type="journal article" date="2018" name="Plant J.">
        <title>The Physcomitrella patens chromosome-scale assembly reveals moss genome structure and evolution.</title>
        <authorList>
            <person name="Lang D."/>
            <person name="Ullrich K.K."/>
            <person name="Murat F."/>
            <person name="Fuchs J."/>
            <person name="Jenkins J."/>
            <person name="Haas F.B."/>
            <person name="Piednoel M."/>
            <person name="Gundlach H."/>
            <person name="Van Bel M."/>
            <person name="Meyberg R."/>
            <person name="Vives C."/>
            <person name="Morata J."/>
            <person name="Symeonidi A."/>
            <person name="Hiss M."/>
            <person name="Muchero W."/>
            <person name="Kamisugi Y."/>
            <person name="Saleh O."/>
            <person name="Blanc G."/>
            <person name="Decker E.L."/>
            <person name="van Gessel N."/>
            <person name="Grimwood J."/>
            <person name="Hayes R.D."/>
            <person name="Graham S.W."/>
            <person name="Gunter L.E."/>
            <person name="McDaniel S.F."/>
            <person name="Hoernstein S.N.W."/>
            <person name="Larsson A."/>
            <person name="Li F.W."/>
            <person name="Perroud P.F."/>
            <person name="Phillips J."/>
            <person name="Ranjan P."/>
            <person name="Rokshar D.S."/>
            <person name="Rothfels C.J."/>
            <person name="Schneider L."/>
            <person name="Shu S."/>
            <person name="Stevenson D.W."/>
            <person name="Thummler F."/>
            <person name="Tillich M."/>
            <person name="Villarreal Aguilar J.C."/>
            <person name="Widiez T."/>
            <person name="Wong G.K."/>
            <person name="Wymore A."/>
            <person name="Zhang Y."/>
            <person name="Zimmer A.D."/>
            <person name="Quatrano R.S."/>
            <person name="Mayer K.F.X."/>
            <person name="Goodstein D."/>
            <person name="Casacuberta J.M."/>
            <person name="Vandepoele K."/>
            <person name="Reski R."/>
            <person name="Cuming A.C."/>
            <person name="Tuskan G.A."/>
            <person name="Maumus F."/>
            <person name="Salse J."/>
            <person name="Schmutz J."/>
            <person name="Rensing S.A."/>
        </authorList>
    </citation>
    <scope>NUCLEOTIDE SEQUENCE [LARGE SCALE GENOMIC DNA]</scope>
    <source>
        <strain evidence="2 3">cv. Gransden 2004</strain>
    </source>
</reference>
<keyword evidence="3" id="KW-1185">Reference proteome</keyword>
<reference evidence="1 3" key="1">
    <citation type="journal article" date="2008" name="Science">
        <title>The Physcomitrella genome reveals evolutionary insights into the conquest of land by plants.</title>
        <authorList>
            <person name="Rensing S."/>
            <person name="Lang D."/>
            <person name="Zimmer A."/>
            <person name="Terry A."/>
            <person name="Salamov A."/>
            <person name="Shapiro H."/>
            <person name="Nishiyama T."/>
            <person name="Perroud P.-F."/>
            <person name="Lindquist E."/>
            <person name="Kamisugi Y."/>
            <person name="Tanahashi T."/>
            <person name="Sakakibara K."/>
            <person name="Fujita T."/>
            <person name="Oishi K."/>
            <person name="Shin-I T."/>
            <person name="Kuroki Y."/>
            <person name="Toyoda A."/>
            <person name="Suzuki Y."/>
            <person name="Hashimoto A."/>
            <person name="Yamaguchi K."/>
            <person name="Sugano A."/>
            <person name="Kohara Y."/>
            <person name="Fujiyama A."/>
            <person name="Anterola A."/>
            <person name="Aoki S."/>
            <person name="Ashton N."/>
            <person name="Barbazuk W.B."/>
            <person name="Barker E."/>
            <person name="Bennetzen J."/>
            <person name="Bezanilla M."/>
            <person name="Blankenship R."/>
            <person name="Cho S.H."/>
            <person name="Dutcher S."/>
            <person name="Estelle M."/>
            <person name="Fawcett J.A."/>
            <person name="Gundlach H."/>
            <person name="Hanada K."/>
            <person name="Heyl A."/>
            <person name="Hicks K.A."/>
            <person name="Hugh J."/>
            <person name="Lohr M."/>
            <person name="Mayer K."/>
            <person name="Melkozernov A."/>
            <person name="Murata T."/>
            <person name="Nelson D."/>
            <person name="Pils B."/>
            <person name="Prigge M."/>
            <person name="Reiss B."/>
            <person name="Renner T."/>
            <person name="Rombauts S."/>
            <person name="Rushton P."/>
            <person name="Sanderfoot A."/>
            <person name="Schween G."/>
            <person name="Shiu S.-H."/>
            <person name="Stueber K."/>
            <person name="Theodoulou F.L."/>
            <person name="Tu H."/>
            <person name="Van de Peer Y."/>
            <person name="Verrier P.J."/>
            <person name="Waters E."/>
            <person name="Wood A."/>
            <person name="Yang L."/>
            <person name="Cove D."/>
            <person name="Cuming A."/>
            <person name="Hasebe M."/>
            <person name="Lucas S."/>
            <person name="Mishler D.B."/>
            <person name="Reski R."/>
            <person name="Grigoriev I."/>
            <person name="Quatrano R.S."/>
            <person name="Boore J.L."/>
        </authorList>
    </citation>
    <scope>NUCLEOTIDE SEQUENCE [LARGE SCALE GENOMIC DNA]</scope>
    <source>
        <strain evidence="2 3">cv. Gransden 2004</strain>
    </source>
</reference>
<name>A0A2K1IYF1_PHYPA</name>
<dbReference type="PaxDb" id="3218-PP1S20_238V6.1"/>
<organism evidence="1">
    <name type="scientific">Physcomitrium patens</name>
    <name type="common">Spreading-leaved earth moss</name>
    <name type="synonym">Physcomitrella patens</name>
    <dbReference type="NCBI Taxonomy" id="3218"/>
    <lineage>
        <taxon>Eukaryota</taxon>
        <taxon>Viridiplantae</taxon>
        <taxon>Streptophyta</taxon>
        <taxon>Embryophyta</taxon>
        <taxon>Bryophyta</taxon>
        <taxon>Bryophytina</taxon>
        <taxon>Bryopsida</taxon>
        <taxon>Funariidae</taxon>
        <taxon>Funariales</taxon>
        <taxon>Funariaceae</taxon>
        <taxon>Physcomitrium</taxon>
    </lineage>
</organism>
<reference evidence="2" key="3">
    <citation type="submission" date="2020-12" db="UniProtKB">
        <authorList>
            <consortium name="EnsemblPlants"/>
        </authorList>
    </citation>
    <scope>IDENTIFICATION</scope>
</reference>